<evidence type="ECO:0000259" key="2">
    <source>
        <dbReference type="Pfam" id="PF20148"/>
    </source>
</evidence>
<organism evidence="4 5">
    <name type="scientific">Piscinibacterium candidicorallinum</name>
    <dbReference type="NCBI Taxonomy" id="1793872"/>
    <lineage>
        <taxon>Bacteria</taxon>
        <taxon>Pseudomonadati</taxon>
        <taxon>Pseudomonadota</taxon>
        <taxon>Betaproteobacteria</taxon>
        <taxon>Burkholderiales</taxon>
        <taxon>Piscinibacterium</taxon>
    </lineage>
</organism>
<gene>
    <name evidence="4" type="ORF">ACFOEN_01015</name>
</gene>
<evidence type="ECO:0000259" key="3">
    <source>
        <dbReference type="Pfam" id="PF25023"/>
    </source>
</evidence>
<evidence type="ECO:0000313" key="4">
    <source>
        <dbReference type="EMBL" id="MFC3146215.1"/>
    </source>
</evidence>
<dbReference type="NCBIfam" id="TIGR01643">
    <property type="entry name" value="YD_repeat_2x"/>
    <property type="match status" value="1"/>
</dbReference>
<keyword evidence="1" id="KW-0677">Repeat</keyword>
<dbReference type="EMBL" id="JBHRTI010000003">
    <property type="protein sequence ID" value="MFC3146215.1"/>
    <property type="molecule type" value="Genomic_DNA"/>
</dbReference>
<keyword evidence="5" id="KW-1185">Reference proteome</keyword>
<proteinExistence type="predicted"/>
<feature type="domain" description="Teneurin-like YD-shell" evidence="3">
    <location>
        <begin position="218"/>
        <end position="318"/>
    </location>
</feature>
<dbReference type="Proteomes" id="UP001595556">
    <property type="component" value="Unassembled WGS sequence"/>
</dbReference>
<evidence type="ECO:0000313" key="5">
    <source>
        <dbReference type="Proteomes" id="UP001595556"/>
    </source>
</evidence>
<protein>
    <submittedName>
        <fullName evidence="4">DUF6531 domain-containing protein</fullName>
    </submittedName>
</protein>
<evidence type="ECO:0000256" key="1">
    <source>
        <dbReference type="ARBA" id="ARBA00022737"/>
    </source>
</evidence>
<dbReference type="InterPro" id="IPR045351">
    <property type="entry name" value="DUF6531"/>
</dbReference>
<comment type="caution">
    <text evidence="4">The sequence shown here is derived from an EMBL/GenBank/DDBJ whole genome shotgun (WGS) entry which is preliminary data.</text>
</comment>
<dbReference type="InterPro" id="IPR056823">
    <property type="entry name" value="TEN-like_YD-shell"/>
</dbReference>
<feature type="domain" description="DUF6531" evidence="2">
    <location>
        <begin position="40"/>
        <end position="120"/>
    </location>
</feature>
<accession>A0ABV7H189</accession>
<dbReference type="InterPro" id="IPR006530">
    <property type="entry name" value="YD"/>
</dbReference>
<dbReference type="Pfam" id="PF20148">
    <property type="entry name" value="DUF6531"/>
    <property type="match status" value="1"/>
</dbReference>
<dbReference type="Pfam" id="PF25023">
    <property type="entry name" value="TEN_YD-shell"/>
    <property type="match status" value="1"/>
</dbReference>
<dbReference type="Gene3D" id="2.180.10.10">
    <property type="entry name" value="RHS repeat-associated core"/>
    <property type="match status" value="2"/>
</dbReference>
<reference evidence="5" key="1">
    <citation type="journal article" date="2019" name="Int. J. Syst. Evol. Microbiol.">
        <title>The Global Catalogue of Microorganisms (GCM) 10K type strain sequencing project: providing services to taxonomists for standard genome sequencing and annotation.</title>
        <authorList>
            <consortium name="The Broad Institute Genomics Platform"/>
            <consortium name="The Broad Institute Genome Sequencing Center for Infectious Disease"/>
            <person name="Wu L."/>
            <person name="Ma J."/>
        </authorList>
    </citation>
    <scope>NUCLEOTIDE SEQUENCE [LARGE SCALE GENOMIC DNA]</scope>
    <source>
        <strain evidence="5">KCTC 52168</strain>
    </source>
</reference>
<sequence>MRRYRNLYCPVGYAPDAGEPSPNVKWCYRIEPLACSAVANPVFPAMGSKILFETDYQGAGAAPLSFTRRYLNSVPMWSGFGQPGYWSHSFGVSLQVVEEPRGADIGTVLAFRAEGAIVRFTKKAGVWLPSTTVATHDGLIELRDTAGKLVGWQYRSAKDNSVEAYDSFGFLQSIRQRNGWTTTLTYSTSATPVASYLTGTSTAQPGQLISVRNHFGRELRFVYNSDGRMVQLVPPGAVKDGTLNTAQSPIRYGYDAQGNLTTVTWQDGTVKRYHYEDTRFPNHLTGITDEAGVRTNNYSYDDQGRATLSERGGERYLFSYGGTTGYSGSQTYITAPDGSTRTYTFEAAGGVIRPSTVTAPCPLCGSTAASTVWGDGTAATGGANARGQKFKEVAHDGTVTFYIYDTRGRETERATFPASFAGSTTRPALASASRVVSTQWHGTFNLPTRIAEPNKLTAYTYASNGNLTGQSVTTTTDATGAAKFSAARDMSQPIPSTGWSYNSQQLPVTIVERETPAGATVAGEKVRIVNQYSSNGDLIQRNATRAGSVGVVTSITYTVEGKTKTESRSGVASVFSYTPRGFLNSLVTRINNQIQQELTVIYSATGERASLSSSNPNDFPPSLASSNAQAKRLNLASPANLSSSNPPICPNPAECPNPPIDPPLPDGRDKNYDKWVEKCVDKRCESQEGSIGRWCCKKITTWACGRPGSNQPCCDCVEKACLIEADETNPLQINRCKAQLVLCLSGGPKK</sequence>
<dbReference type="RefSeq" id="WP_377300498.1">
    <property type="nucleotide sequence ID" value="NZ_JBHRTI010000003.1"/>
</dbReference>
<name>A0ABV7H189_9BURK</name>